<proteinExistence type="predicted"/>
<accession>A0A2J6TN51</accession>
<name>A0A2J6TN51_9HELO</name>
<keyword evidence="3" id="KW-1185">Reference proteome</keyword>
<feature type="signal peptide" evidence="1">
    <location>
        <begin position="1"/>
        <end position="18"/>
    </location>
</feature>
<reference evidence="2 3" key="1">
    <citation type="submission" date="2016-04" db="EMBL/GenBank/DDBJ databases">
        <title>A degradative enzymes factory behind the ericoid mycorrhizal symbiosis.</title>
        <authorList>
            <consortium name="DOE Joint Genome Institute"/>
            <person name="Martino E."/>
            <person name="Morin E."/>
            <person name="Grelet G."/>
            <person name="Kuo A."/>
            <person name="Kohler A."/>
            <person name="Daghino S."/>
            <person name="Barry K."/>
            <person name="Choi C."/>
            <person name="Cichocki N."/>
            <person name="Clum A."/>
            <person name="Copeland A."/>
            <person name="Hainaut M."/>
            <person name="Haridas S."/>
            <person name="Labutti K."/>
            <person name="Lindquist E."/>
            <person name="Lipzen A."/>
            <person name="Khouja H.-R."/>
            <person name="Murat C."/>
            <person name="Ohm R."/>
            <person name="Olson A."/>
            <person name="Spatafora J."/>
            <person name="Veneault-Fourrey C."/>
            <person name="Henrissat B."/>
            <person name="Grigoriev I."/>
            <person name="Martin F."/>
            <person name="Perotto S."/>
        </authorList>
    </citation>
    <scope>NUCLEOTIDE SEQUENCE [LARGE SCALE GENOMIC DNA]</scope>
    <source>
        <strain evidence="2 3">E</strain>
    </source>
</reference>
<organism evidence="2 3">
    <name type="scientific">Hyaloscypha bicolor E</name>
    <dbReference type="NCBI Taxonomy" id="1095630"/>
    <lineage>
        <taxon>Eukaryota</taxon>
        <taxon>Fungi</taxon>
        <taxon>Dikarya</taxon>
        <taxon>Ascomycota</taxon>
        <taxon>Pezizomycotina</taxon>
        <taxon>Leotiomycetes</taxon>
        <taxon>Helotiales</taxon>
        <taxon>Hyaloscyphaceae</taxon>
        <taxon>Hyaloscypha</taxon>
        <taxon>Hyaloscypha bicolor</taxon>
    </lineage>
</organism>
<dbReference type="Proteomes" id="UP000235371">
    <property type="component" value="Unassembled WGS sequence"/>
</dbReference>
<dbReference type="EMBL" id="KZ613754">
    <property type="protein sequence ID" value="PMD64440.1"/>
    <property type="molecule type" value="Genomic_DNA"/>
</dbReference>
<keyword evidence="1" id="KW-0732">Signal</keyword>
<protein>
    <recommendedName>
        <fullName evidence="4">Secreted protein</fullName>
    </recommendedName>
</protein>
<dbReference type="AlphaFoldDB" id="A0A2J6TN51"/>
<dbReference type="RefSeq" id="XP_024741344.1">
    <property type="nucleotide sequence ID" value="XM_024871742.1"/>
</dbReference>
<dbReference type="GeneID" id="36579824"/>
<evidence type="ECO:0008006" key="4">
    <source>
        <dbReference type="Google" id="ProtNLM"/>
    </source>
</evidence>
<evidence type="ECO:0000313" key="2">
    <source>
        <dbReference type="EMBL" id="PMD64440.1"/>
    </source>
</evidence>
<evidence type="ECO:0000256" key="1">
    <source>
        <dbReference type="SAM" id="SignalP"/>
    </source>
</evidence>
<gene>
    <name evidence="2" type="ORF">K444DRAFT_303176</name>
</gene>
<sequence>MILIALQMLLAVVTICWQSSIRWVVVTTHLPALPPAELDWVGQSSPWQTRLVTSPSDLWFSLTKVSRTVVADASWYHVIISVLGIRRQK</sequence>
<feature type="chain" id="PRO_5014349863" description="Secreted protein" evidence="1">
    <location>
        <begin position="19"/>
        <end position="89"/>
    </location>
</feature>
<evidence type="ECO:0000313" key="3">
    <source>
        <dbReference type="Proteomes" id="UP000235371"/>
    </source>
</evidence>
<dbReference type="InParanoid" id="A0A2J6TN51"/>